<keyword evidence="2" id="KW-0808">Transferase</keyword>
<dbReference type="GO" id="GO:0032259">
    <property type="term" value="P:methylation"/>
    <property type="evidence" value="ECO:0007669"/>
    <property type="project" value="UniProtKB-KW"/>
</dbReference>
<dbReference type="OrthoDB" id="57427at2157"/>
<keyword evidence="2" id="KW-0489">Methyltransferase</keyword>
<accession>A0A1G9T4B0</accession>
<dbReference type="RefSeq" id="WP_089696174.1">
    <property type="nucleotide sequence ID" value="NZ_FNHL01000002.1"/>
</dbReference>
<dbReference type="InterPro" id="IPR013216">
    <property type="entry name" value="Methyltransf_11"/>
</dbReference>
<evidence type="ECO:0000259" key="1">
    <source>
        <dbReference type="Pfam" id="PF08241"/>
    </source>
</evidence>
<dbReference type="AlphaFoldDB" id="A0A1G9T4B0"/>
<keyword evidence="3" id="KW-1185">Reference proteome</keyword>
<proteinExistence type="predicted"/>
<dbReference type="Gene3D" id="3.40.50.150">
    <property type="entry name" value="Vaccinia Virus protein VP39"/>
    <property type="match status" value="1"/>
</dbReference>
<dbReference type="Proteomes" id="UP000199451">
    <property type="component" value="Unassembled WGS sequence"/>
</dbReference>
<reference evidence="3" key="1">
    <citation type="submission" date="2016-10" db="EMBL/GenBank/DDBJ databases">
        <authorList>
            <person name="Varghese N."/>
            <person name="Submissions S."/>
        </authorList>
    </citation>
    <scope>NUCLEOTIDE SEQUENCE [LARGE SCALE GENOMIC DNA]</scope>
    <source>
        <strain evidence="3">CGMCC 1.10119</strain>
    </source>
</reference>
<name>A0A1G9T4B0_9EURY</name>
<evidence type="ECO:0000313" key="2">
    <source>
        <dbReference type="EMBL" id="SDM41895.1"/>
    </source>
</evidence>
<dbReference type="EMBL" id="FNHL01000002">
    <property type="protein sequence ID" value="SDM41895.1"/>
    <property type="molecule type" value="Genomic_DNA"/>
</dbReference>
<evidence type="ECO:0000313" key="3">
    <source>
        <dbReference type="Proteomes" id="UP000199451"/>
    </source>
</evidence>
<dbReference type="Pfam" id="PF08241">
    <property type="entry name" value="Methyltransf_11"/>
    <property type="match status" value="1"/>
</dbReference>
<feature type="domain" description="Methyltransferase type 11" evidence="1">
    <location>
        <begin position="57"/>
        <end position="156"/>
    </location>
</feature>
<protein>
    <submittedName>
        <fullName evidence="2">Methyltransferase domain-containing protein</fullName>
    </submittedName>
</protein>
<organism evidence="2 3">
    <name type="scientific">Halogranum gelatinilyticum</name>
    <dbReference type="NCBI Taxonomy" id="660521"/>
    <lineage>
        <taxon>Archaea</taxon>
        <taxon>Methanobacteriati</taxon>
        <taxon>Methanobacteriota</taxon>
        <taxon>Stenosarchaea group</taxon>
        <taxon>Halobacteria</taxon>
        <taxon>Halobacteriales</taxon>
        <taxon>Haloferacaceae</taxon>
    </lineage>
</organism>
<dbReference type="STRING" id="660521.SAMN04487949_1593"/>
<dbReference type="InterPro" id="IPR029063">
    <property type="entry name" value="SAM-dependent_MTases_sf"/>
</dbReference>
<dbReference type="CDD" id="cd02440">
    <property type="entry name" value="AdoMet_MTases"/>
    <property type="match status" value="1"/>
</dbReference>
<sequence>MDDYLSANCAHWDELAELHPETDFYDVESFLAGETTLMDLEREELADVVGGGTDLLHLQCHFGLDTLSWAREGATVTGVDFSPVAIETARELRDEAGIDEERARFVESDVYDISDVLDETFDLVFTSYGVLVWLPDLGRWAEVVSRFLKLGGTFYLAEIHPTFAMSETVGDDDWIQLPYAYSNDEAMSFETDEGSYADEDAELSKTTIYEWNHGVGDIVTALVDAGLDIEFVHEFPKSSYKRLDGMVEGDDGWWRLPDGPEIPMTLSVRATKAE</sequence>
<gene>
    <name evidence="2" type="ORF">SAMN04487949_1593</name>
</gene>
<dbReference type="GO" id="GO:0008757">
    <property type="term" value="F:S-adenosylmethionine-dependent methyltransferase activity"/>
    <property type="evidence" value="ECO:0007669"/>
    <property type="project" value="InterPro"/>
</dbReference>
<dbReference type="SUPFAM" id="SSF53335">
    <property type="entry name" value="S-adenosyl-L-methionine-dependent methyltransferases"/>
    <property type="match status" value="1"/>
</dbReference>